<evidence type="ECO:0000313" key="3">
    <source>
        <dbReference type="Proteomes" id="UP000314294"/>
    </source>
</evidence>
<evidence type="ECO:0000313" key="2">
    <source>
        <dbReference type="EMBL" id="TNN23487.1"/>
    </source>
</evidence>
<sequence length="137" mass="14866">MKLSVHHVSLGSCRMLQSCQTSVSVALRKPTLYIKQREAAEPGASLSGRSVTLPPPASRELLGGSASDSQLPVPGSTAELLRGQDTVPCCCCDRVPDRDVTRSRDVSLPPGCTAASLRPVRQRYQLVWVLRHTSWVE</sequence>
<organism evidence="2 3">
    <name type="scientific">Liparis tanakae</name>
    <name type="common">Tanaka's snailfish</name>
    <dbReference type="NCBI Taxonomy" id="230148"/>
    <lineage>
        <taxon>Eukaryota</taxon>
        <taxon>Metazoa</taxon>
        <taxon>Chordata</taxon>
        <taxon>Craniata</taxon>
        <taxon>Vertebrata</taxon>
        <taxon>Euteleostomi</taxon>
        <taxon>Actinopterygii</taxon>
        <taxon>Neopterygii</taxon>
        <taxon>Teleostei</taxon>
        <taxon>Neoteleostei</taxon>
        <taxon>Acanthomorphata</taxon>
        <taxon>Eupercaria</taxon>
        <taxon>Perciformes</taxon>
        <taxon>Cottioidei</taxon>
        <taxon>Cottales</taxon>
        <taxon>Liparidae</taxon>
        <taxon>Liparis</taxon>
    </lineage>
</organism>
<name>A0A4Z2E437_9TELE</name>
<protein>
    <submittedName>
        <fullName evidence="2">Uncharacterized protein</fullName>
    </submittedName>
</protein>
<dbReference type="Proteomes" id="UP000314294">
    <property type="component" value="Unassembled WGS sequence"/>
</dbReference>
<keyword evidence="3" id="KW-1185">Reference proteome</keyword>
<reference evidence="2 3" key="1">
    <citation type="submission" date="2019-03" db="EMBL/GenBank/DDBJ databases">
        <title>First draft genome of Liparis tanakae, snailfish: a comprehensive survey of snailfish specific genes.</title>
        <authorList>
            <person name="Kim W."/>
            <person name="Song I."/>
            <person name="Jeong J.-H."/>
            <person name="Kim D."/>
            <person name="Kim S."/>
            <person name="Ryu S."/>
            <person name="Song J.Y."/>
            <person name="Lee S.K."/>
        </authorList>
    </citation>
    <scope>NUCLEOTIDE SEQUENCE [LARGE SCALE GENOMIC DNA]</scope>
    <source>
        <tissue evidence="2">Muscle</tissue>
    </source>
</reference>
<comment type="caution">
    <text evidence="2">The sequence shown here is derived from an EMBL/GenBank/DDBJ whole genome shotgun (WGS) entry which is preliminary data.</text>
</comment>
<feature type="region of interest" description="Disordered" evidence="1">
    <location>
        <begin position="39"/>
        <end position="76"/>
    </location>
</feature>
<gene>
    <name evidence="2" type="ORF">EYF80_066392</name>
</gene>
<dbReference type="EMBL" id="SRLO01018321">
    <property type="protein sequence ID" value="TNN23487.1"/>
    <property type="molecule type" value="Genomic_DNA"/>
</dbReference>
<evidence type="ECO:0000256" key="1">
    <source>
        <dbReference type="SAM" id="MobiDB-lite"/>
    </source>
</evidence>
<accession>A0A4Z2E437</accession>
<dbReference type="AlphaFoldDB" id="A0A4Z2E437"/>
<proteinExistence type="predicted"/>